<feature type="transmembrane region" description="Helical" evidence="4">
    <location>
        <begin position="131"/>
        <end position="153"/>
    </location>
</feature>
<feature type="domain" description="Major facilitator superfamily (MFS) profile" evidence="5">
    <location>
        <begin position="240"/>
        <end position="429"/>
    </location>
</feature>
<reference evidence="6 7" key="1">
    <citation type="journal article" date="2016" name="Nat. Commun.">
        <title>Thousands of microbial genomes shed light on interconnected biogeochemical processes in an aquifer system.</title>
        <authorList>
            <person name="Anantharaman K."/>
            <person name="Brown C.T."/>
            <person name="Hug L.A."/>
            <person name="Sharon I."/>
            <person name="Castelle C.J."/>
            <person name="Probst A.J."/>
            <person name="Thomas B.C."/>
            <person name="Singh A."/>
            <person name="Wilkins M.J."/>
            <person name="Karaoz U."/>
            <person name="Brodie E.L."/>
            <person name="Williams K.H."/>
            <person name="Hubbard S.S."/>
            <person name="Banfield J.F."/>
        </authorList>
    </citation>
    <scope>NUCLEOTIDE SEQUENCE [LARGE SCALE GENOMIC DNA]</scope>
</reference>
<dbReference type="PANTHER" id="PTHR23520">
    <property type="entry name" value="TRANSPORTER, PUTATIVE (AFU_ORTHOLOGUE AFUA_3G04000)-RELATED"/>
    <property type="match status" value="1"/>
</dbReference>
<feature type="transmembrane region" description="Helical" evidence="4">
    <location>
        <begin position="308"/>
        <end position="335"/>
    </location>
</feature>
<evidence type="ECO:0000256" key="2">
    <source>
        <dbReference type="ARBA" id="ARBA00022989"/>
    </source>
</evidence>
<dbReference type="PANTHER" id="PTHR23520:SF5">
    <property type="entry name" value="TRANSPORTER, PUTATIVE (AFU_ORTHOLOGUE AFUA_3G04000)-RELATED"/>
    <property type="match status" value="1"/>
</dbReference>
<keyword evidence="3 4" id="KW-0472">Membrane</keyword>
<dbReference type="InterPro" id="IPR011701">
    <property type="entry name" value="MFS"/>
</dbReference>
<feature type="transmembrane region" description="Helical" evidence="4">
    <location>
        <begin position="194"/>
        <end position="219"/>
    </location>
</feature>
<protein>
    <recommendedName>
        <fullName evidence="5">Major facilitator superfamily (MFS) profile domain-containing protein</fullName>
    </recommendedName>
</protein>
<evidence type="ECO:0000256" key="3">
    <source>
        <dbReference type="ARBA" id="ARBA00023136"/>
    </source>
</evidence>
<evidence type="ECO:0000313" key="6">
    <source>
        <dbReference type="EMBL" id="OHA81919.1"/>
    </source>
</evidence>
<feature type="transmembrane region" description="Helical" evidence="4">
    <location>
        <begin position="240"/>
        <end position="257"/>
    </location>
</feature>
<keyword evidence="2 4" id="KW-1133">Transmembrane helix</keyword>
<dbReference type="Gene3D" id="1.20.1250.20">
    <property type="entry name" value="MFS general substrate transporter like domains"/>
    <property type="match status" value="2"/>
</dbReference>
<dbReference type="PROSITE" id="PS50850">
    <property type="entry name" value="MFS"/>
    <property type="match status" value="1"/>
</dbReference>
<organism evidence="6 7">
    <name type="scientific">Candidatus Yonathbacteria bacterium RIFCSPHIGHO2_01_FULL_51_10</name>
    <dbReference type="NCBI Taxonomy" id="1802723"/>
    <lineage>
        <taxon>Bacteria</taxon>
        <taxon>Candidatus Yonathiibacteriota</taxon>
    </lineage>
</organism>
<dbReference type="AlphaFoldDB" id="A0A1G2SB52"/>
<dbReference type="InterPro" id="IPR036259">
    <property type="entry name" value="MFS_trans_sf"/>
</dbReference>
<dbReference type="EMBL" id="MHUS01000006">
    <property type="protein sequence ID" value="OHA81919.1"/>
    <property type="molecule type" value="Genomic_DNA"/>
</dbReference>
<sequence>MEQPTVGKTITAPTSKKEVGAVSPAPFLSPFPLITVYIASFFFSLHTALTSYIDSSFLSTIFPGGITTPWGTIHEPIGIIFAAGSLFMLISLSYAPRILRRLGNHNTTLAFIVTEILLLAAMAHFKSAVFSAFIFAAHLATLPLIRFSLDVFLESATPDSSTGTIRGIFLTAGNFAWVLAPLTIGFFLTDSDYWKIYIAAAALMIPVWYLVAAKLHFFHDPQYEKSRFWRSAKALMSNKRIRHVFISDFLLWFFYAWMDIYMPLYLHTYVGFSWPEIGLIFSVMLLPFVIFQYPLGRLADKSLGEKELLIGGFLIMAVSSILVGASSTLTAPVIFAWMGALFFTRIGASTVEVMDETYFFKNIDGTNSHILSFHRNAGPLALLIAPLTASIIFEIRGGHTAIDFRFLFVFLGVVMLLGVWNALLMEDTN</sequence>
<dbReference type="Proteomes" id="UP000176997">
    <property type="component" value="Unassembled WGS sequence"/>
</dbReference>
<evidence type="ECO:0000313" key="7">
    <source>
        <dbReference type="Proteomes" id="UP000176997"/>
    </source>
</evidence>
<comment type="caution">
    <text evidence="6">The sequence shown here is derived from an EMBL/GenBank/DDBJ whole genome shotgun (WGS) entry which is preliminary data.</text>
</comment>
<proteinExistence type="predicted"/>
<evidence type="ECO:0000256" key="4">
    <source>
        <dbReference type="SAM" id="Phobius"/>
    </source>
</evidence>
<dbReference type="STRING" id="1802723.A2675_02000"/>
<feature type="transmembrane region" description="Helical" evidence="4">
    <location>
        <begin position="277"/>
        <end position="296"/>
    </location>
</feature>
<name>A0A1G2SB52_9BACT</name>
<gene>
    <name evidence="6" type="ORF">A2675_02000</name>
</gene>
<feature type="transmembrane region" description="Helical" evidence="4">
    <location>
        <begin position="165"/>
        <end position="188"/>
    </location>
</feature>
<dbReference type="SUPFAM" id="SSF103473">
    <property type="entry name" value="MFS general substrate transporter"/>
    <property type="match status" value="1"/>
</dbReference>
<feature type="transmembrane region" description="Helical" evidence="4">
    <location>
        <begin position="377"/>
        <end position="395"/>
    </location>
</feature>
<dbReference type="InterPro" id="IPR020846">
    <property type="entry name" value="MFS_dom"/>
</dbReference>
<feature type="transmembrane region" description="Helical" evidence="4">
    <location>
        <begin position="107"/>
        <end position="125"/>
    </location>
</feature>
<keyword evidence="1 4" id="KW-0812">Transmembrane</keyword>
<feature type="transmembrane region" description="Helical" evidence="4">
    <location>
        <begin position="73"/>
        <end position="95"/>
    </location>
</feature>
<evidence type="ECO:0000256" key="1">
    <source>
        <dbReference type="ARBA" id="ARBA00022692"/>
    </source>
</evidence>
<dbReference type="Pfam" id="PF07690">
    <property type="entry name" value="MFS_1"/>
    <property type="match status" value="1"/>
</dbReference>
<dbReference type="GO" id="GO:0022857">
    <property type="term" value="F:transmembrane transporter activity"/>
    <property type="evidence" value="ECO:0007669"/>
    <property type="project" value="InterPro"/>
</dbReference>
<feature type="transmembrane region" description="Helical" evidence="4">
    <location>
        <begin position="407"/>
        <end position="425"/>
    </location>
</feature>
<accession>A0A1G2SB52</accession>
<evidence type="ECO:0000259" key="5">
    <source>
        <dbReference type="PROSITE" id="PS50850"/>
    </source>
</evidence>